<reference evidence="1 2" key="1">
    <citation type="journal article" date="2020" name="IScience">
        <title>Genome Sequencing of the Endangered Kingdonia uniflora (Circaeasteraceae, Ranunculales) Reveals Potential Mechanisms of Evolutionary Specialization.</title>
        <authorList>
            <person name="Sun Y."/>
            <person name="Deng T."/>
            <person name="Zhang A."/>
            <person name="Moore M.J."/>
            <person name="Landis J.B."/>
            <person name="Lin N."/>
            <person name="Zhang H."/>
            <person name="Zhang X."/>
            <person name="Huang J."/>
            <person name="Zhang X."/>
            <person name="Sun H."/>
            <person name="Wang H."/>
        </authorList>
    </citation>
    <scope>NUCLEOTIDE SEQUENCE [LARGE SCALE GENOMIC DNA]</scope>
    <source>
        <strain evidence="1">TB1705</strain>
        <tissue evidence="1">Leaf</tissue>
    </source>
</reference>
<organism evidence="1 2">
    <name type="scientific">Kingdonia uniflora</name>
    <dbReference type="NCBI Taxonomy" id="39325"/>
    <lineage>
        <taxon>Eukaryota</taxon>
        <taxon>Viridiplantae</taxon>
        <taxon>Streptophyta</taxon>
        <taxon>Embryophyta</taxon>
        <taxon>Tracheophyta</taxon>
        <taxon>Spermatophyta</taxon>
        <taxon>Magnoliopsida</taxon>
        <taxon>Ranunculales</taxon>
        <taxon>Circaeasteraceae</taxon>
        <taxon>Kingdonia</taxon>
    </lineage>
</organism>
<sequence>MTKNCLISKINMRSVLLMKKNYFEQKWQSCLRVQVVGRKSCTSKVKMGTEQWTSVQESLLLLEKRNVASVDFIFWNGMEANLVVRAQLSSAATSSLKDLDVANRNLLCCIEGKFIIVLARGNIVLMVDPYFNDLRDLKSVHYHKIVEITKNAGKCLEKEYMLKI</sequence>
<dbReference type="OrthoDB" id="1937461at2759"/>
<comment type="caution">
    <text evidence="1">The sequence shown here is derived from an EMBL/GenBank/DDBJ whole genome shotgun (WGS) entry which is preliminary data.</text>
</comment>
<evidence type="ECO:0000313" key="1">
    <source>
        <dbReference type="EMBL" id="KAF6145733.1"/>
    </source>
</evidence>
<dbReference type="AlphaFoldDB" id="A0A7J7LSU9"/>
<dbReference type="Proteomes" id="UP000541444">
    <property type="component" value="Unassembled WGS sequence"/>
</dbReference>
<evidence type="ECO:0000313" key="2">
    <source>
        <dbReference type="Proteomes" id="UP000541444"/>
    </source>
</evidence>
<gene>
    <name evidence="1" type="ORF">GIB67_016182</name>
</gene>
<protein>
    <submittedName>
        <fullName evidence="1">Uncharacterized protein</fullName>
    </submittedName>
</protein>
<accession>A0A7J7LSU9</accession>
<name>A0A7J7LSU9_9MAGN</name>
<keyword evidence="2" id="KW-1185">Reference proteome</keyword>
<proteinExistence type="predicted"/>
<dbReference type="EMBL" id="JACGCM010002030">
    <property type="protein sequence ID" value="KAF6145733.1"/>
    <property type="molecule type" value="Genomic_DNA"/>
</dbReference>